<accession>A0A9D4QU87</accession>
<evidence type="ECO:0000313" key="1">
    <source>
        <dbReference type="EMBL" id="KAH3842445.1"/>
    </source>
</evidence>
<proteinExistence type="predicted"/>
<comment type="caution">
    <text evidence="1">The sequence shown here is derived from an EMBL/GenBank/DDBJ whole genome shotgun (WGS) entry which is preliminary data.</text>
</comment>
<gene>
    <name evidence="1" type="ORF">DPMN_115940</name>
</gene>
<reference evidence="1" key="1">
    <citation type="journal article" date="2019" name="bioRxiv">
        <title>The Genome of the Zebra Mussel, Dreissena polymorpha: A Resource for Invasive Species Research.</title>
        <authorList>
            <person name="McCartney M.A."/>
            <person name="Auch B."/>
            <person name="Kono T."/>
            <person name="Mallez S."/>
            <person name="Zhang Y."/>
            <person name="Obille A."/>
            <person name="Becker A."/>
            <person name="Abrahante J.E."/>
            <person name="Garbe J."/>
            <person name="Badalamenti J.P."/>
            <person name="Herman A."/>
            <person name="Mangelson H."/>
            <person name="Liachko I."/>
            <person name="Sullivan S."/>
            <person name="Sone E.D."/>
            <person name="Koren S."/>
            <person name="Silverstein K.A.T."/>
            <person name="Beckman K.B."/>
            <person name="Gohl D.M."/>
        </authorList>
    </citation>
    <scope>NUCLEOTIDE SEQUENCE</scope>
    <source>
        <strain evidence="1">Duluth1</strain>
        <tissue evidence="1">Whole animal</tissue>
    </source>
</reference>
<reference evidence="1" key="2">
    <citation type="submission" date="2020-11" db="EMBL/GenBank/DDBJ databases">
        <authorList>
            <person name="McCartney M.A."/>
            <person name="Auch B."/>
            <person name="Kono T."/>
            <person name="Mallez S."/>
            <person name="Becker A."/>
            <person name="Gohl D.M."/>
            <person name="Silverstein K.A.T."/>
            <person name="Koren S."/>
            <person name="Bechman K.B."/>
            <person name="Herman A."/>
            <person name="Abrahante J.E."/>
            <person name="Garbe J."/>
        </authorList>
    </citation>
    <scope>NUCLEOTIDE SEQUENCE</scope>
    <source>
        <strain evidence="1">Duluth1</strain>
        <tissue evidence="1">Whole animal</tissue>
    </source>
</reference>
<organism evidence="1 2">
    <name type="scientific">Dreissena polymorpha</name>
    <name type="common">Zebra mussel</name>
    <name type="synonym">Mytilus polymorpha</name>
    <dbReference type="NCBI Taxonomy" id="45954"/>
    <lineage>
        <taxon>Eukaryota</taxon>
        <taxon>Metazoa</taxon>
        <taxon>Spiralia</taxon>
        <taxon>Lophotrochozoa</taxon>
        <taxon>Mollusca</taxon>
        <taxon>Bivalvia</taxon>
        <taxon>Autobranchia</taxon>
        <taxon>Heteroconchia</taxon>
        <taxon>Euheterodonta</taxon>
        <taxon>Imparidentia</taxon>
        <taxon>Neoheterodontei</taxon>
        <taxon>Myida</taxon>
        <taxon>Dreissenoidea</taxon>
        <taxon>Dreissenidae</taxon>
        <taxon>Dreissena</taxon>
    </lineage>
</organism>
<dbReference type="EMBL" id="JAIWYP010000004">
    <property type="protein sequence ID" value="KAH3842445.1"/>
    <property type="molecule type" value="Genomic_DNA"/>
</dbReference>
<dbReference type="AlphaFoldDB" id="A0A9D4QU87"/>
<name>A0A9D4QU87_DREPO</name>
<sequence length="69" mass="7609">MLRIILNRLKSKAEQLLAEEQAGFKAGRSSVEQIFNAELSLRNTCNTNKSSSITCLTSRKLSNTCGMMA</sequence>
<protein>
    <recommendedName>
        <fullName evidence="3">Reverse transcriptase domain-containing protein</fullName>
    </recommendedName>
</protein>
<dbReference type="Proteomes" id="UP000828390">
    <property type="component" value="Unassembled WGS sequence"/>
</dbReference>
<keyword evidence="2" id="KW-1185">Reference proteome</keyword>
<evidence type="ECO:0008006" key="3">
    <source>
        <dbReference type="Google" id="ProtNLM"/>
    </source>
</evidence>
<evidence type="ECO:0000313" key="2">
    <source>
        <dbReference type="Proteomes" id="UP000828390"/>
    </source>
</evidence>